<organism evidence="1 2">
    <name type="scientific">Trichogramma kaykai</name>
    <dbReference type="NCBI Taxonomy" id="54128"/>
    <lineage>
        <taxon>Eukaryota</taxon>
        <taxon>Metazoa</taxon>
        <taxon>Ecdysozoa</taxon>
        <taxon>Arthropoda</taxon>
        <taxon>Hexapoda</taxon>
        <taxon>Insecta</taxon>
        <taxon>Pterygota</taxon>
        <taxon>Neoptera</taxon>
        <taxon>Endopterygota</taxon>
        <taxon>Hymenoptera</taxon>
        <taxon>Apocrita</taxon>
        <taxon>Proctotrupomorpha</taxon>
        <taxon>Chalcidoidea</taxon>
        <taxon>Trichogrammatidae</taxon>
        <taxon>Trichogramma</taxon>
    </lineage>
</organism>
<proteinExistence type="predicted"/>
<dbReference type="AlphaFoldDB" id="A0ABD2WSM1"/>
<dbReference type="Proteomes" id="UP001627154">
    <property type="component" value="Unassembled WGS sequence"/>
</dbReference>
<gene>
    <name evidence="1" type="ORF">TKK_009996</name>
</gene>
<keyword evidence="2" id="KW-1185">Reference proteome</keyword>
<protein>
    <submittedName>
        <fullName evidence="1">Uncharacterized protein</fullName>
    </submittedName>
</protein>
<sequence length="341" mass="39601">MKPITGETVLSIIHGPATTSHLKEMSQFLRRPIDVWADDGRLMLIGKSYGGGSSRSLSLAHKKIGHFTLVQGSEPRNPDASRHPQDCAFDAISDQTGYPASLLRQVVAQRMLLKLYRGRLRGRGEKDDCCSSCELRGGMTNDEAYAGRYEGAYVMDEERAEELVEFSKQFNGRTHAYVYKTRDQCKCSVYPNPTVEMVDCIKGYVRSRNRWKKRAYYACFESDADLYEILAVAMNSEQGQNADYCLLDPRHDVRDSWYVTEKCCRFETGYYKFEEDVMALDKWGWDFFPLTGMTRRFKIARVELTLKNPIERQFGERPLRIWENYYLYEMVPYKPVECRRI</sequence>
<evidence type="ECO:0000313" key="2">
    <source>
        <dbReference type="Proteomes" id="UP001627154"/>
    </source>
</evidence>
<dbReference type="EMBL" id="JBJJXI010000074">
    <property type="protein sequence ID" value="KAL3396128.1"/>
    <property type="molecule type" value="Genomic_DNA"/>
</dbReference>
<comment type="caution">
    <text evidence="1">The sequence shown here is derived from an EMBL/GenBank/DDBJ whole genome shotgun (WGS) entry which is preliminary data.</text>
</comment>
<reference evidence="1 2" key="1">
    <citation type="journal article" date="2024" name="bioRxiv">
        <title>A reference genome for Trichogramma kaykai: A tiny desert-dwelling parasitoid wasp with competing sex-ratio distorters.</title>
        <authorList>
            <person name="Culotta J."/>
            <person name="Lindsey A.R."/>
        </authorList>
    </citation>
    <scope>NUCLEOTIDE SEQUENCE [LARGE SCALE GENOMIC DNA]</scope>
    <source>
        <strain evidence="1 2">KSX58</strain>
    </source>
</reference>
<name>A0ABD2WSM1_9HYME</name>
<evidence type="ECO:0000313" key="1">
    <source>
        <dbReference type="EMBL" id="KAL3396128.1"/>
    </source>
</evidence>
<accession>A0ABD2WSM1</accession>